<evidence type="ECO:0000256" key="1">
    <source>
        <dbReference type="SAM" id="MobiDB-lite"/>
    </source>
</evidence>
<dbReference type="Gene3D" id="3.40.50.2000">
    <property type="entry name" value="Glycogen Phosphorylase B"/>
    <property type="match status" value="1"/>
</dbReference>
<evidence type="ECO:0000313" key="2">
    <source>
        <dbReference type="EMBL" id="WDZ87870.1"/>
    </source>
</evidence>
<reference evidence="2 3" key="1">
    <citation type="submission" date="2023-02" db="EMBL/GenBank/DDBJ databases">
        <authorList>
            <person name="Mo P."/>
        </authorList>
    </citation>
    <scope>NUCLEOTIDE SEQUENCE [LARGE SCALE GENOMIC DNA]</scope>
    <source>
        <strain evidence="2 3">HUAS 3</strain>
    </source>
</reference>
<dbReference type="EMBL" id="CP118615">
    <property type="protein sequence ID" value="WDZ87870.1"/>
    <property type="molecule type" value="Genomic_DNA"/>
</dbReference>
<dbReference type="RefSeq" id="WP_275034889.1">
    <property type="nucleotide sequence ID" value="NZ_CP118615.1"/>
</dbReference>
<proteinExistence type="predicted"/>
<evidence type="ECO:0000313" key="3">
    <source>
        <dbReference type="Proteomes" id="UP001219605"/>
    </source>
</evidence>
<sequence>MSVCHGPDSGTTGTVTPPPGVGLAIGPANYAGQAHQWARAAQRVLGVPAVSFAFSDRLPVLRSGTFGFPVDCRLRHPRLSTRWGRAAQLRRVLRDTTHLAVDGFLAVYHRAGRGISLDFGRLRREGFQVALVAHGTEIRDPEHHLARYDYSYYRDAPADWVRQVGQRARRNRSFAAQCGAPLFVSTPDLLLDVDGATWLPVSIDPAGWVTRRPALRTTVPTVLHRPTRTVPPIKGTRVIDPILRALDAQGRIRYLAPEVVPHHTMPRLVAEADIVVDQILTGSYGVTAVEAMAAGRLVIGNVAADTVAVMPEEPPIRNATPETFAAVLAEILADPSAYAGQAAAGPGFVRRWHDGTAAAGALRPFLLA</sequence>
<dbReference type="Proteomes" id="UP001219605">
    <property type="component" value="Chromosome"/>
</dbReference>
<keyword evidence="3" id="KW-1185">Reference proteome</keyword>
<accession>A0ABY7ZY89</accession>
<organism evidence="2 3">
    <name type="scientific">Micromonospora cathayae</name>
    <dbReference type="NCBI Taxonomy" id="3028804"/>
    <lineage>
        <taxon>Bacteria</taxon>
        <taxon>Bacillati</taxon>
        <taxon>Actinomycetota</taxon>
        <taxon>Actinomycetes</taxon>
        <taxon>Micromonosporales</taxon>
        <taxon>Micromonosporaceae</taxon>
        <taxon>Micromonospora</taxon>
    </lineage>
</organism>
<name>A0ABY7ZY89_9ACTN</name>
<gene>
    <name evidence="2" type="ORF">PVK37_16395</name>
</gene>
<protein>
    <submittedName>
        <fullName evidence="2">Uncharacterized protein</fullName>
    </submittedName>
</protein>
<dbReference type="SUPFAM" id="SSF53756">
    <property type="entry name" value="UDP-Glycosyltransferase/glycogen phosphorylase"/>
    <property type="match status" value="1"/>
</dbReference>
<feature type="region of interest" description="Disordered" evidence="1">
    <location>
        <begin position="1"/>
        <end position="20"/>
    </location>
</feature>